<name>A0AAW9QSY9_9CHRO</name>
<dbReference type="RefSeq" id="WP_332863092.1">
    <property type="nucleotide sequence ID" value="NZ_JBAFSM010000001.1"/>
</dbReference>
<dbReference type="EMBL" id="JBAFSM010000001">
    <property type="protein sequence ID" value="MEG3435644.1"/>
    <property type="molecule type" value="Genomic_DNA"/>
</dbReference>
<proteinExistence type="predicted"/>
<accession>A0AAW9QSY9</accession>
<protein>
    <submittedName>
        <fullName evidence="1">Uncharacterized protein</fullName>
    </submittedName>
</protein>
<evidence type="ECO:0000313" key="2">
    <source>
        <dbReference type="Proteomes" id="UP001328733"/>
    </source>
</evidence>
<keyword evidence="2" id="KW-1185">Reference proteome</keyword>
<comment type="caution">
    <text evidence="1">The sequence shown here is derived from an EMBL/GenBank/DDBJ whole genome shotgun (WGS) entry which is preliminary data.</text>
</comment>
<reference evidence="1 2" key="1">
    <citation type="submission" date="2024-01" db="EMBL/GenBank/DDBJ databases">
        <title>Genomic insights into the taxonomy and metabolism of the cyanobacterium Pannus brasiliensis CCIBt3594.</title>
        <authorList>
            <person name="Machado M."/>
            <person name="Botero N.B."/>
            <person name="Andreote A.P.D."/>
            <person name="Feitosa A.M.T."/>
            <person name="Popin R."/>
            <person name="Sivonen K."/>
            <person name="Fiore M.F."/>
        </authorList>
    </citation>
    <scope>NUCLEOTIDE SEQUENCE [LARGE SCALE GENOMIC DNA]</scope>
    <source>
        <strain evidence="1 2">CCIBt3594</strain>
    </source>
</reference>
<gene>
    <name evidence="1" type="ORF">V0288_00800</name>
</gene>
<organism evidence="1 2">
    <name type="scientific">Pannus brasiliensis CCIBt3594</name>
    <dbReference type="NCBI Taxonomy" id="1427578"/>
    <lineage>
        <taxon>Bacteria</taxon>
        <taxon>Bacillati</taxon>
        <taxon>Cyanobacteriota</taxon>
        <taxon>Cyanophyceae</taxon>
        <taxon>Oscillatoriophycideae</taxon>
        <taxon>Chroococcales</taxon>
        <taxon>Microcystaceae</taxon>
        <taxon>Pannus</taxon>
    </lineage>
</organism>
<evidence type="ECO:0000313" key="1">
    <source>
        <dbReference type="EMBL" id="MEG3435644.1"/>
    </source>
</evidence>
<dbReference type="Proteomes" id="UP001328733">
    <property type="component" value="Unassembled WGS sequence"/>
</dbReference>
<sequence length="44" mass="4682">MVEAEALRFLPGEIAIALGNRIRDDSTTGSRGFPVDRPAIVAAK</sequence>
<dbReference type="AlphaFoldDB" id="A0AAW9QSY9"/>